<dbReference type="PANTHER" id="PTHR30160">
    <property type="entry name" value="TETRAACYLDISACCHARIDE 4'-KINASE-RELATED"/>
    <property type="match status" value="1"/>
</dbReference>
<dbReference type="EMBL" id="JADINH010000131">
    <property type="protein sequence ID" value="MBO8415939.1"/>
    <property type="molecule type" value="Genomic_DNA"/>
</dbReference>
<comment type="caution">
    <text evidence="3">The sequence shown here is derived from an EMBL/GenBank/DDBJ whole genome shotgun (WGS) entry which is preliminary data.</text>
</comment>
<organism evidence="3 4">
    <name type="scientific">Candidatus Avisuccinivibrio stercorigallinarum</name>
    <dbReference type="NCBI Taxonomy" id="2840704"/>
    <lineage>
        <taxon>Bacteria</taxon>
        <taxon>Pseudomonadati</taxon>
        <taxon>Pseudomonadota</taxon>
        <taxon>Gammaproteobacteria</taxon>
        <taxon>Aeromonadales</taxon>
        <taxon>Succinivibrionaceae</taxon>
        <taxon>Succinivibrionaceae incertae sedis</taxon>
        <taxon>Candidatus Avisuccinivibrio</taxon>
    </lineage>
</organism>
<reference evidence="3" key="1">
    <citation type="submission" date="2020-10" db="EMBL/GenBank/DDBJ databases">
        <authorList>
            <person name="Gilroy R."/>
        </authorList>
    </citation>
    <scope>NUCLEOTIDE SEQUENCE</scope>
    <source>
        <strain evidence="3">17213</strain>
    </source>
</reference>
<name>A0A9D9DA52_9GAMM</name>
<dbReference type="GO" id="GO:0009244">
    <property type="term" value="P:lipopolysaccharide core region biosynthetic process"/>
    <property type="evidence" value="ECO:0007669"/>
    <property type="project" value="TreeGrafter"/>
</dbReference>
<protein>
    <submittedName>
        <fullName evidence="3">Glycosyltransferase family 9 protein</fullName>
    </submittedName>
</protein>
<dbReference type="GO" id="GO:0008713">
    <property type="term" value="F:ADP-heptose-lipopolysaccharide heptosyltransferase activity"/>
    <property type="evidence" value="ECO:0007669"/>
    <property type="project" value="TreeGrafter"/>
</dbReference>
<dbReference type="Gene3D" id="3.40.50.2000">
    <property type="entry name" value="Glycogen Phosphorylase B"/>
    <property type="match status" value="2"/>
</dbReference>
<accession>A0A9D9DA52</accession>
<dbReference type="GO" id="GO:0005829">
    <property type="term" value="C:cytosol"/>
    <property type="evidence" value="ECO:0007669"/>
    <property type="project" value="TreeGrafter"/>
</dbReference>
<evidence type="ECO:0000256" key="1">
    <source>
        <dbReference type="ARBA" id="ARBA00022676"/>
    </source>
</evidence>
<dbReference type="Pfam" id="PF01075">
    <property type="entry name" value="Glyco_transf_9"/>
    <property type="match status" value="1"/>
</dbReference>
<dbReference type="CDD" id="cd03789">
    <property type="entry name" value="GT9_LPS_heptosyltransferase"/>
    <property type="match status" value="1"/>
</dbReference>
<dbReference type="InterPro" id="IPR051199">
    <property type="entry name" value="LPS_LOS_Heptosyltrfase"/>
</dbReference>
<keyword evidence="2" id="KW-0808">Transferase</keyword>
<reference evidence="3" key="2">
    <citation type="journal article" date="2021" name="PeerJ">
        <title>Extensive microbial diversity within the chicken gut microbiome revealed by metagenomics and culture.</title>
        <authorList>
            <person name="Gilroy R."/>
            <person name="Ravi A."/>
            <person name="Getino M."/>
            <person name="Pursley I."/>
            <person name="Horton D.L."/>
            <person name="Alikhan N.F."/>
            <person name="Baker D."/>
            <person name="Gharbi K."/>
            <person name="Hall N."/>
            <person name="Watson M."/>
            <person name="Adriaenssens E.M."/>
            <person name="Foster-Nyarko E."/>
            <person name="Jarju S."/>
            <person name="Secka A."/>
            <person name="Antonio M."/>
            <person name="Oren A."/>
            <person name="Chaudhuri R.R."/>
            <person name="La Ragione R."/>
            <person name="Hildebrand F."/>
            <person name="Pallen M.J."/>
        </authorList>
    </citation>
    <scope>NUCLEOTIDE SEQUENCE</scope>
    <source>
        <strain evidence="3">17213</strain>
    </source>
</reference>
<keyword evidence="1" id="KW-0328">Glycosyltransferase</keyword>
<sequence length="351" mass="39689">MLRLSSLGDCINAFGFIGGLKKAYPKLKISWVIDKRFSPLFHDHDKDELVPLYELDFKKHGMKALFKFKKELKDKKFDLLFNIQTSFKASLTSLCIRADVKYGYDSKRAREGQTLFTDVKVPSPEDPHVLKGFLAFAKAAGFENVEPYWDFNLQDVEIDYARSYFESNKIFLIAPASAKPQKNWTVEGYTALGRYAMQKGYSVGLLGGSGKLEQALCQAIDQNLDYKCVNLCGRTSLRELLAVTAVGSLLLSPDSGTMHLASALNTPVIGLFAIHNEKRVGPWNYPDLCVSVYEELAKKELNGAEIPWRYRVRDEKAMEKISIERVKQMFDYAEAKYLSGINNPDKDNADD</sequence>
<dbReference type="Proteomes" id="UP000823631">
    <property type="component" value="Unassembled WGS sequence"/>
</dbReference>
<dbReference type="InterPro" id="IPR002201">
    <property type="entry name" value="Glyco_trans_9"/>
</dbReference>
<dbReference type="SUPFAM" id="SSF53756">
    <property type="entry name" value="UDP-Glycosyltransferase/glycogen phosphorylase"/>
    <property type="match status" value="1"/>
</dbReference>
<proteinExistence type="predicted"/>
<evidence type="ECO:0000256" key="2">
    <source>
        <dbReference type="ARBA" id="ARBA00022679"/>
    </source>
</evidence>
<dbReference type="PANTHER" id="PTHR30160:SF21">
    <property type="entry name" value="LIPOPOLYSACCHARIDE CORE HEPTOSYLTRANSFERASE OPSX"/>
    <property type="match status" value="1"/>
</dbReference>
<gene>
    <name evidence="3" type="ORF">IAB19_06135</name>
</gene>
<dbReference type="AlphaFoldDB" id="A0A9D9DA52"/>
<evidence type="ECO:0000313" key="4">
    <source>
        <dbReference type="Proteomes" id="UP000823631"/>
    </source>
</evidence>
<evidence type="ECO:0000313" key="3">
    <source>
        <dbReference type="EMBL" id="MBO8415939.1"/>
    </source>
</evidence>